<protein>
    <recommendedName>
        <fullName evidence="2">Subtilisin-like protease fibronectin type-III domain-containing protein</fullName>
    </recommendedName>
</protein>
<evidence type="ECO:0000313" key="3">
    <source>
        <dbReference type="EMBL" id="KAF5943504.1"/>
    </source>
</evidence>
<dbReference type="Proteomes" id="UP000593564">
    <property type="component" value="Unassembled WGS sequence"/>
</dbReference>
<dbReference type="InterPro" id="IPR041469">
    <property type="entry name" value="Subtilisin-like_FN3"/>
</dbReference>
<evidence type="ECO:0000256" key="1">
    <source>
        <dbReference type="SAM" id="MobiDB-lite"/>
    </source>
</evidence>
<dbReference type="AlphaFoldDB" id="A0A7J7GVM9"/>
<feature type="region of interest" description="Disordered" evidence="1">
    <location>
        <begin position="1"/>
        <end position="28"/>
    </location>
</feature>
<proteinExistence type="predicted"/>
<comment type="caution">
    <text evidence="3">The sequence shown here is derived from an EMBL/GenBank/DDBJ whole genome shotgun (WGS) entry which is preliminary data.</text>
</comment>
<sequence>MEHTLASISHSLGNGFEQPNIPRESQRGIERVTTLTRATPFLNYPSITVPNLSGSVTVTLKLKNVGSPAAYRAQIVEPQGISVSIEPNILKFDKIGEEKIYKLTLKAKKVGFPRDYVFGKLTWLDGHHKVRSPVVVGFTTALYK</sequence>
<name>A0A7J7GVM9_CAMSI</name>
<organism evidence="3 4">
    <name type="scientific">Camellia sinensis</name>
    <name type="common">Tea plant</name>
    <name type="synonym">Thea sinensis</name>
    <dbReference type="NCBI Taxonomy" id="4442"/>
    <lineage>
        <taxon>Eukaryota</taxon>
        <taxon>Viridiplantae</taxon>
        <taxon>Streptophyta</taxon>
        <taxon>Embryophyta</taxon>
        <taxon>Tracheophyta</taxon>
        <taxon>Spermatophyta</taxon>
        <taxon>Magnoliopsida</taxon>
        <taxon>eudicotyledons</taxon>
        <taxon>Gunneridae</taxon>
        <taxon>Pentapetalae</taxon>
        <taxon>asterids</taxon>
        <taxon>Ericales</taxon>
        <taxon>Theaceae</taxon>
        <taxon>Camellia</taxon>
    </lineage>
</organism>
<reference evidence="4" key="1">
    <citation type="journal article" date="2020" name="Nat. Commun.">
        <title>Genome assembly of wild tea tree DASZ reveals pedigree and selection history of tea varieties.</title>
        <authorList>
            <person name="Zhang W."/>
            <person name="Zhang Y."/>
            <person name="Qiu H."/>
            <person name="Guo Y."/>
            <person name="Wan H."/>
            <person name="Zhang X."/>
            <person name="Scossa F."/>
            <person name="Alseekh S."/>
            <person name="Zhang Q."/>
            <person name="Wang P."/>
            <person name="Xu L."/>
            <person name="Schmidt M.H."/>
            <person name="Jia X."/>
            <person name="Li D."/>
            <person name="Zhu A."/>
            <person name="Guo F."/>
            <person name="Chen W."/>
            <person name="Ni D."/>
            <person name="Usadel B."/>
            <person name="Fernie A.R."/>
            <person name="Wen W."/>
        </authorList>
    </citation>
    <scope>NUCLEOTIDE SEQUENCE [LARGE SCALE GENOMIC DNA]</scope>
    <source>
        <strain evidence="4">cv. G240</strain>
    </source>
</reference>
<feature type="domain" description="Subtilisin-like protease fibronectin type-III" evidence="2">
    <location>
        <begin position="42"/>
        <end position="136"/>
    </location>
</feature>
<reference evidence="3 4" key="2">
    <citation type="submission" date="2020-07" db="EMBL/GenBank/DDBJ databases">
        <title>Genome assembly of wild tea tree DASZ reveals pedigree and selection history of tea varieties.</title>
        <authorList>
            <person name="Zhang W."/>
        </authorList>
    </citation>
    <scope>NUCLEOTIDE SEQUENCE [LARGE SCALE GENOMIC DNA]</scope>
    <source>
        <strain evidence="4">cv. G240</strain>
        <tissue evidence="3">Leaf</tissue>
    </source>
</reference>
<feature type="compositionally biased region" description="Polar residues" evidence="1">
    <location>
        <begin position="1"/>
        <end position="12"/>
    </location>
</feature>
<dbReference type="Pfam" id="PF17766">
    <property type="entry name" value="fn3_6"/>
    <property type="match status" value="1"/>
</dbReference>
<accession>A0A7J7GVM9</accession>
<evidence type="ECO:0000313" key="4">
    <source>
        <dbReference type="Proteomes" id="UP000593564"/>
    </source>
</evidence>
<dbReference type="EMBL" id="JACBKZ010000008">
    <property type="protein sequence ID" value="KAF5943504.1"/>
    <property type="molecule type" value="Genomic_DNA"/>
</dbReference>
<keyword evidence="4" id="KW-1185">Reference proteome</keyword>
<evidence type="ECO:0000259" key="2">
    <source>
        <dbReference type="Pfam" id="PF17766"/>
    </source>
</evidence>
<gene>
    <name evidence="3" type="ORF">HYC85_017581</name>
</gene>
<dbReference type="Gene3D" id="2.60.40.2310">
    <property type="match status" value="1"/>
</dbReference>